<accession>A0A553W9B2</accession>
<keyword evidence="1" id="KW-0175">Coiled coil</keyword>
<dbReference type="Proteomes" id="UP000320160">
    <property type="component" value="Unassembled WGS sequence"/>
</dbReference>
<dbReference type="OrthoDB" id="9807854at2"/>
<dbReference type="RefSeq" id="WP_143776464.1">
    <property type="nucleotide sequence ID" value="NZ_VKKU01000002.1"/>
</dbReference>
<evidence type="ECO:0000256" key="2">
    <source>
        <dbReference type="SAM" id="SignalP"/>
    </source>
</evidence>
<organism evidence="3 4">
    <name type="scientific">Sphingorhabdus contaminans</name>
    <dbReference type="NCBI Taxonomy" id="1343899"/>
    <lineage>
        <taxon>Bacteria</taxon>
        <taxon>Pseudomonadati</taxon>
        <taxon>Pseudomonadota</taxon>
        <taxon>Alphaproteobacteria</taxon>
        <taxon>Sphingomonadales</taxon>
        <taxon>Sphingomonadaceae</taxon>
        <taxon>Sphingorhabdus</taxon>
    </lineage>
</organism>
<proteinExistence type="predicted"/>
<evidence type="ECO:0008006" key="5">
    <source>
        <dbReference type="Google" id="ProtNLM"/>
    </source>
</evidence>
<feature type="coiled-coil region" evidence="1">
    <location>
        <begin position="24"/>
        <end position="58"/>
    </location>
</feature>
<dbReference type="InterPro" id="IPR023614">
    <property type="entry name" value="Porin_dom_sf"/>
</dbReference>
<evidence type="ECO:0000256" key="1">
    <source>
        <dbReference type="SAM" id="Coils"/>
    </source>
</evidence>
<dbReference type="Gene3D" id="2.40.160.10">
    <property type="entry name" value="Porin"/>
    <property type="match status" value="1"/>
</dbReference>
<protein>
    <recommendedName>
        <fullName evidence="5">Porin</fullName>
    </recommendedName>
</protein>
<comment type="caution">
    <text evidence="3">The sequence shown here is derived from an EMBL/GenBank/DDBJ whole genome shotgun (WGS) entry which is preliminary data.</text>
</comment>
<evidence type="ECO:0000313" key="4">
    <source>
        <dbReference type="Proteomes" id="UP000320160"/>
    </source>
</evidence>
<reference evidence="3 4" key="1">
    <citation type="submission" date="2019-07" db="EMBL/GenBank/DDBJ databases">
        <authorList>
            <person name="Park M."/>
        </authorList>
    </citation>
    <scope>NUCLEOTIDE SEQUENCE [LARGE SCALE GENOMIC DNA]</scope>
    <source>
        <strain evidence="3 4">KCTC32445</strain>
    </source>
</reference>
<dbReference type="Pfam" id="PF07396">
    <property type="entry name" value="Porin_O_P"/>
    <property type="match status" value="1"/>
</dbReference>
<dbReference type="AlphaFoldDB" id="A0A553W9B2"/>
<dbReference type="SUPFAM" id="SSF56935">
    <property type="entry name" value="Porins"/>
    <property type="match status" value="1"/>
</dbReference>
<feature type="chain" id="PRO_5022003057" description="Porin" evidence="2">
    <location>
        <begin position="25"/>
        <end position="504"/>
    </location>
</feature>
<keyword evidence="2" id="KW-0732">Signal</keyword>
<feature type="signal peptide" evidence="2">
    <location>
        <begin position="1"/>
        <end position="24"/>
    </location>
</feature>
<dbReference type="EMBL" id="VKKU01000002">
    <property type="protein sequence ID" value="TSB01269.1"/>
    <property type="molecule type" value="Genomic_DNA"/>
</dbReference>
<sequence>MTATRWLASTALISAALVAAPAQAQDSNAEVEALRAEVAALKEQLAAIAAKVDAVQKKPVAEVKWKGAPETTADGGWSFKPRGRIHIDAGAVSEPGALESRNLGFATRVRRVRLGMEGTIPGNLGYKVEADFANSGVAFGDVWLTYNPANAPIVVRVGNFESLNSMEQISSSNNVTFIERNSFNDAFINARRLGAAVAWHNKSNDFFVEAGLFAGHAIDSSLDNDGWIGATRIHFTPKIGDTQLHLGATYQYRDFTSNNAGATSASLLSPSTNQLARYRARPGSQLTDIRFVDTGSFAAKSDQIIGLEAAAIFKQFYISGEAQWLKTNAYKAGDVATGLDAFSGGNIAVVPTENPGFFGAYAEIGTFLTGETRGYNNKLGVWSRPKIKNPVTKGGLGAFQIAARFDYLDLDDDALKNGVTNNFATGTSTLAALNSRLGRGGTQTSYLLGLNWYPIDYLRFMVNYGRVNVEGGPLAATVDPLSTVPVDERDYSVDVLAARMQIEF</sequence>
<dbReference type="InterPro" id="IPR010870">
    <property type="entry name" value="Porin_O/P"/>
</dbReference>
<name>A0A553W9B2_9SPHN</name>
<gene>
    <name evidence="3" type="ORF">FOM92_08590</name>
</gene>
<keyword evidence="4" id="KW-1185">Reference proteome</keyword>
<evidence type="ECO:0000313" key="3">
    <source>
        <dbReference type="EMBL" id="TSB01269.1"/>
    </source>
</evidence>